<dbReference type="PANTHER" id="PTHR43065">
    <property type="entry name" value="SENSOR HISTIDINE KINASE"/>
    <property type="match status" value="1"/>
</dbReference>
<keyword evidence="3" id="KW-0597">Phosphoprotein</keyword>
<proteinExistence type="predicted"/>
<evidence type="ECO:0000313" key="13">
    <source>
        <dbReference type="EMBL" id="HCO24504.1"/>
    </source>
</evidence>
<dbReference type="PANTHER" id="PTHR43065:SF10">
    <property type="entry name" value="PEROXIDE STRESS-ACTIVATED HISTIDINE KINASE MAK3"/>
    <property type="match status" value="1"/>
</dbReference>
<keyword evidence="5" id="KW-0547">Nucleotide-binding</keyword>
<dbReference type="EMBL" id="DQAY01000098">
    <property type="protein sequence ID" value="HCO24504.1"/>
    <property type="molecule type" value="Genomic_DNA"/>
</dbReference>
<organism evidence="13 14">
    <name type="scientific">Gimesia maris</name>
    <dbReference type="NCBI Taxonomy" id="122"/>
    <lineage>
        <taxon>Bacteria</taxon>
        <taxon>Pseudomonadati</taxon>
        <taxon>Planctomycetota</taxon>
        <taxon>Planctomycetia</taxon>
        <taxon>Planctomycetales</taxon>
        <taxon>Planctomycetaceae</taxon>
        <taxon>Gimesia</taxon>
    </lineage>
</organism>
<dbReference type="AlphaFoldDB" id="A0A3D3R6K2"/>
<evidence type="ECO:0000256" key="9">
    <source>
        <dbReference type="SAM" id="Coils"/>
    </source>
</evidence>
<keyword evidence="6 13" id="KW-0418">Kinase</keyword>
<dbReference type="Gene3D" id="1.10.287.130">
    <property type="match status" value="1"/>
</dbReference>
<evidence type="ECO:0000256" key="4">
    <source>
        <dbReference type="ARBA" id="ARBA00022679"/>
    </source>
</evidence>
<dbReference type="PROSITE" id="PS50112">
    <property type="entry name" value="PAS"/>
    <property type="match status" value="1"/>
</dbReference>
<evidence type="ECO:0000259" key="12">
    <source>
        <dbReference type="PROSITE" id="PS50113"/>
    </source>
</evidence>
<protein>
    <recommendedName>
        <fullName evidence="2">histidine kinase</fullName>
        <ecNumber evidence="2">2.7.13.3</ecNumber>
    </recommendedName>
</protein>
<dbReference type="SUPFAM" id="SSF55874">
    <property type="entry name" value="ATPase domain of HSP90 chaperone/DNA topoisomerase II/histidine kinase"/>
    <property type="match status" value="1"/>
</dbReference>
<name>A0A3D3R6K2_9PLAN</name>
<dbReference type="SMART" id="SM00388">
    <property type="entry name" value="HisKA"/>
    <property type="match status" value="1"/>
</dbReference>
<dbReference type="Pfam" id="PF08447">
    <property type="entry name" value="PAS_3"/>
    <property type="match status" value="1"/>
</dbReference>
<evidence type="ECO:0000313" key="14">
    <source>
        <dbReference type="Proteomes" id="UP000263642"/>
    </source>
</evidence>
<dbReference type="SMART" id="SM00387">
    <property type="entry name" value="HATPase_c"/>
    <property type="match status" value="1"/>
</dbReference>
<dbReference type="EC" id="2.7.13.3" evidence="2"/>
<keyword evidence="4" id="KW-0808">Transferase</keyword>
<dbReference type="CDD" id="cd00082">
    <property type="entry name" value="HisKA"/>
    <property type="match status" value="1"/>
</dbReference>
<feature type="domain" description="Histidine kinase" evidence="10">
    <location>
        <begin position="177"/>
        <end position="388"/>
    </location>
</feature>
<dbReference type="InterPro" id="IPR004358">
    <property type="entry name" value="Sig_transdc_His_kin-like_C"/>
</dbReference>
<keyword evidence="8" id="KW-0902">Two-component regulatory system</keyword>
<evidence type="ECO:0000259" key="11">
    <source>
        <dbReference type="PROSITE" id="PS50112"/>
    </source>
</evidence>
<feature type="domain" description="PAS" evidence="11">
    <location>
        <begin position="34"/>
        <end position="84"/>
    </location>
</feature>
<evidence type="ECO:0000256" key="8">
    <source>
        <dbReference type="ARBA" id="ARBA00023012"/>
    </source>
</evidence>
<dbReference type="InterPro" id="IPR035965">
    <property type="entry name" value="PAS-like_dom_sf"/>
</dbReference>
<evidence type="ECO:0000256" key="1">
    <source>
        <dbReference type="ARBA" id="ARBA00000085"/>
    </source>
</evidence>
<dbReference type="InterPro" id="IPR001610">
    <property type="entry name" value="PAC"/>
</dbReference>
<dbReference type="InterPro" id="IPR000014">
    <property type="entry name" value="PAS"/>
</dbReference>
<dbReference type="PRINTS" id="PR00344">
    <property type="entry name" value="BCTRLSENSOR"/>
</dbReference>
<dbReference type="Gene3D" id="3.30.565.10">
    <property type="entry name" value="Histidine kinase-like ATPase, C-terminal domain"/>
    <property type="match status" value="1"/>
</dbReference>
<evidence type="ECO:0000256" key="5">
    <source>
        <dbReference type="ARBA" id="ARBA00022741"/>
    </source>
</evidence>
<evidence type="ECO:0000256" key="6">
    <source>
        <dbReference type="ARBA" id="ARBA00022777"/>
    </source>
</evidence>
<dbReference type="PROSITE" id="PS50109">
    <property type="entry name" value="HIS_KIN"/>
    <property type="match status" value="1"/>
</dbReference>
<dbReference type="Pfam" id="PF00512">
    <property type="entry name" value="HisKA"/>
    <property type="match status" value="1"/>
</dbReference>
<dbReference type="Proteomes" id="UP000263642">
    <property type="component" value="Unassembled WGS sequence"/>
</dbReference>
<feature type="coiled-coil region" evidence="9">
    <location>
        <begin position="130"/>
        <end position="168"/>
    </location>
</feature>
<accession>A0A3D3R6K2</accession>
<keyword evidence="9" id="KW-0175">Coiled coil</keyword>
<gene>
    <name evidence="13" type="ORF">DIT97_16270</name>
</gene>
<evidence type="ECO:0000256" key="7">
    <source>
        <dbReference type="ARBA" id="ARBA00022840"/>
    </source>
</evidence>
<dbReference type="GO" id="GO:0000155">
    <property type="term" value="F:phosphorelay sensor kinase activity"/>
    <property type="evidence" value="ECO:0007669"/>
    <property type="project" value="InterPro"/>
</dbReference>
<dbReference type="PROSITE" id="PS50113">
    <property type="entry name" value="PAC"/>
    <property type="match status" value="1"/>
</dbReference>
<dbReference type="InterPro" id="IPR036890">
    <property type="entry name" value="HATPase_C_sf"/>
</dbReference>
<dbReference type="InterPro" id="IPR005467">
    <property type="entry name" value="His_kinase_dom"/>
</dbReference>
<comment type="catalytic activity">
    <reaction evidence="1">
        <text>ATP + protein L-histidine = ADP + protein N-phospho-L-histidine.</text>
        <dbReference type="EC" id="2.7.13.3"/>
    </reaction>
</comment>
<evidence type="ECO:0000256" key="2">
    <source>
        <dbReference type="ARBA" id="ARBA00012438"/>
    </source>
</evidence>
<dbReference type="CDD" id="cd00075">
    <property type="entry name" value="HATPase"/>
    <property type="match status" value="1"/>
</dbReference>
<dbReference type="InterPro" id="IPR003594">
    <property type="entry name" value="HATPase_dom"/>
</dbReference>
<dbReference type="InterPro" id="IPR003661">
    <property type="entry name" value="HisK_dim/P_dom"/>
</dbReference>
<dbReference type="SMART" id="SM00086">
    <property type="entry name" value="PAC"/>
    <property type="match status" value="1"/>
</dbReference>
<dbReference type="InterPro" id="IPR000700">
    <property type="entry name" value="PAS-assoc_C"/>
</dbReference>
<dbReference type="CDD" id="cd00130">
    <property type="entry name" value="PAS"/>
    <property type="match status" value="1"/>
</dbReference>
<dbReference type="Pfam" id="PF02518">
    <property type="entry name" value="HATPase_c"/>
    <property type="match status" value="1"/>
</dbReference>
<evidence type="ECO:0000259" key="10">
    <source>
        <dbReference type="PROSITE" id="PS50109"/>
    </source>
</evidence>
<dbReference type="InterPro" id="IPR013655">
    <property type="entry name" value="PAS_fold_3"/>
</dbReference>
<dbReference type="SUPFAM" id="SSF47384">
    <property type="entry name" value="Homodimeric domain of signal transducing histidine kinase"/>
    <property type="match status" value="1"/>
</dbReference>
<sequence>MKTTLSTDDVFNNDCFRAIANCTYDWESWHTSAGRLLWVNAAVERMTGYSPEECLAMTDYPLPMVASKDREKITQVLQQAQADQIGNDVEFRAIHRKGHELWMAVSWQPMLHGNGKHLGFRTSIRDITERNQLREQLKLHAAHLEQLVQERTAQITQLEKNRRKMEKLAALGQLAAGVAHEVNNPLAGIRNAFALFKADVPAEHEHFELLELIDREIERISSITHLMYQLYRPSAQCATSFLIDNIIEDVIRLLEPAAGKAQVRVEQESETGDIQVTLPEGEVKQILLNLIQNAIQASAPGGTVSIRVRTHSETVKVQVADHGSGITEENLPRIFDPFFSTKTSTPRQGMGLGLSVSRSLIEAMGGSIDVMSAPGSGTCFTASFPQFIQQS</sequence>
<dbReference type="NCBIfam" id="TIGR00229">
    <property type="entry name" value="sensory_box"/>
    <property type="match status" value="1"/>
</dbReference>
<feature type="domain" description="PAC" evidence="12">
    <location>
        <begin position="87"/>
        <end position="139"/>
    </location>
</feature>
<comment type="caution">
    <text evidence="13">The sequence shown here is derived from an EMBL/GenBank/DDBJ whole genome shotgun (WGS) entry which is preliminary data.</text>
</comment>
<dbReference type="SUPFAM" id="SSF55785">
    <property type="entry name" value="PYP-like sensor domain (PAS domain)"/>
    <property type="match status" value="1"/>
</dbReference>
<evidence type="ECO:0000256" key="3">
    <source>
        <dbReference type="ARBA" id="ARBA00022553"/>
    </source>
</evidence>
<dbReference type="InterPro" id="IPR036097">
    <property type="entry name" value="HisK_dim/P_sf"/>
</dbReference>
<dbReference type="GO" id="GO:0005524">
    <property type="term" value="F:ATP binding"/>
    <property type="evidence" value="ECO:0007669"/>
    <property type="project" value="UniProtKB-KW"/>
</dbReference>
<reference evidence="13 14" key="1">
    <citation type="journal article" date="2018" name="Nat. Biotechnol.">
        <title>A standardized bacterial taxonomy based on genome phylogeny substantially revises the tree of life.</title>
        <authorList>
            <person name="Parks D.H."/>
            <person name="Chuvochina M."/>
            <person name="Waite D.W."/>
            <person name="Rinke C."/>
            <person name="Skarshewski A."/>
            <person name="Chaumeil P.A."/>
            <person name="Hugenholtz P."/>
        </authorList>
    </citation>
    <scope>NUCLEOTIDE SEQUENCE [LARGE SCALE GENOMIC DNA]</scope>
    <source>
        <strain evidence="13">UBA9375</strain>
    </source>
</reference>
<dbReference type="Gene3D" id="3.30.450.20">
    <property type="entry name" value="PAS domain"/>
    <property type="match status" value="1"/>
</dbReference>
<keyword evidence="7" id="KW-0067">ATP-binding</keyword>